<evidence type="ECO:0000259" key="4">
    <source>
        <dbReference type="Pfam" id="PF21761"/>
    </source>
</evidence>
<feature type="domain" description="NADPH-dependent reductive aminase-like C-terminal" evidence="4">
    <location>
        <begin position="165"/>
        <end position="289"/>
    </location>
</feature>
<accession>A0ABV3G0U9</accession>
<dbReference type="SUPFAM" id="SSF51735">
    <property type="entry name" value="NAD(P)-binding Rossmann-fold domains"/>
    <property type="match status" value="1"/>
</dbReference>
<dbReference type="RefSeq" id="WP_357787463.1">
    <property type="nucleotide sequence ID" value="NZ_JBFAKC010000014.1"/>
</dbReference>
<dbReference type="EMBL" id="JBFAKC010000014">
    <property type="protein sequence ID" value="MEV0711213.1"/>
    <property type="molecule type" value="Genomic_DNA"/>
</dbReference>
<evidence type="ECO:0000256" key="2">
    <source>
        <dbReference type="ARBA" id="ARBA00023002"/>
    </source>
</evidence>
<dbReference type="InterPro" id="IPR036291">
    <property type="entry name" value="NAD(P)-bd_dom_sf"/>
</dbReference>
<dbReference type="Proteomes" id="UP001551695">
    <property type="component" value="Unassembled WGS sequence"/>
</dbReference>
<gene>
    <name evidence="5" type="ORF">AB0I48_26975</name>
</gene>
<dbReference type="InterPro" id="IPR006115">
    <property type="entry name" value="6PGDH_NADP-bd"/>
</dbReference>
<comment type="caution">
    <text evidence="5">The sequence shown here is derived from an EMBL/GenBank/DDBJ whole genome shotgun (WGS) entry which is preliminary data.</text>
</comment>
<evidence type="ECO:0000313" key="5">
    <source>
        <dbReference type="EMBL" id="MEV0711213.1"/>
    </source>
</evidence>
<keyword evidence="6" id="KW-1185">Reference proteome</keyword>
<feature type="domain" description="6-phosphogluconate dehydrogenase NADP-binding" evidence="3">
    <location>
        <begin position="10"/>
        <end position="157"/>
    </location>
</feature>
<proteinExistence type="inferred from homology"/>
<protein>
    <submittedName>
        <fullName evidence="5">NAD(P)-binding domain-containing protein</fullName>
    </submittedName>
</protein>
<evidence type="ECO:0000256" key="1">
    <source>
        <dbReference type="ARBA" id="ARBA00009080"/>
    </source>
</evidence>
<sequence length="296" mass="31291">MSEQSIRRSVSVLGLGPMGQAMVRAFLAAGVEVTVWNRSGAKADAMAELGAERADTVADALAANEVIVVSLTHYAAMYDVLGPGVERLPGKVIVNLSSDSPRRARAGAAWVRARGAQFLSGGVMSAGDDIAHPASYIFYSGPREVFDAHSALLRPLSPQEYLGADDGLAQIFYQGLLTIFHPWLLAFDQATAMIERSGHDIARFLPFAIRSSAAFPHFMTEFSAANAAGGWADIAGLRMMDAGAEHIIDASADVGVDATFSRIAQTFWQAAIVASEGAGRAVSTYELMRGAAEPVS</sequence>
<dbReference type="Gene3D" id="3.40.50.720">
    <property type="entry name" value="NAD(P)-binding Rossmann-like Domain"/>
    <property type="match status" value="1"/>
</dbReference>
<dbReference type="InterPro" id="IPR051265">
    <property type="entry name" value="HIBADH-related_NP60_sf"/>
</dbReference>
<dbReference type="PANTHER" id="PTHR43580">
    <property type="entry name" value="OXIDOREDUCTASE GLYR1-RELATED"/>
    <property type="match status" value="1"/>
</dbReference>
<dbReference type="PIRSF" id="PIRSF000103">
    <property type="entry name" value="HIBADH"/>
    <property type="match status" value="1"/>
</dbReference>
<reference evidence="5 6" key="1">
    <citation type="submission" date="2024-06" db="EMBL/GenBank/DDBJ databases">
        <title>The Natural Products Discovery Center: Release of the First 8490 Sequenced Strains for Exploring Actinobacteria Biosynthetic Diversity.</title>
        <authorList>
            <person name="Kalkreuter E."/>
            <person name="Kautsar S.A."/>
            <person name="Yang D."/>
            <person name="Bader C.D."/>
            <person name="Teijaro C.N."/>
            <person name="Fluegel L."/>
            <person name="Davis C.M."/>
            <person name="Simpson J.R."/>
            <person name="Lauterbach L."/>
            <person name="Steele A.D."/>
            <person name="Gui C."/>
            <person name="Meng S."/>
            <person name="Li G."/>
            <person name="Viehrig K."/>
            <person name="Ye F."/>
            <person name="Su P."/>
            <person name="Kiefer A.F."/>
            <person name="Nichols A."/>
            <person name="Cepeda A.J."/>
            <person name="Yan W."/>
            <person name="Fan B."/>
            <person name="Jiang Y."/>
            <person name="Adhikari A."/>
            <person name="Zheng C.-J."/>
            <person name="Schuster L."/>
            <person name="Cowan T.M."/>
            <person name="Smanski M.J."/>
            <person name="Chevrette M.G."/>
            <person name="De Carvalho L.P.S."/>
            <person name="Shen B."/>
        </authorList>
    </citation>
    <scope>NUCLEOTIDE SEQUENCE [LARGE SCALE GENOMIC DNA]</scope>
    <source>
        <strain evidence="5 6">NPDC050403</strain>
    </source>
</reference>
<evidence type="ECO:0000259" key="3">
    <source>
        <dbReference type="Pfam" id="PF03446"/>
    </source>
</evidence>
<dbReference type="InterPro" id="IPR048666">
    <property type="entry name" value="RedAm-like_C"/>
</dbReference>
<dbReference type="InterPro" id="IPR013328">
    <property type="entry name" value="6PGD_dom2"/>
</dbReference>
<dbReference type="Gene3D" id="1.10.1040.10">
    <property type="entry name" value="N-(1-d-carboxylethyl)-l-norvaline Dehydrogenase, domain 2"/>
    <property type="match status" value="1"/>
</dbReference>
<keyword evidence="2" id="KW-0560">Oxidoreductase</keyword>
<dbReference type="InterPro" id="IPR015815">
    <property type="entry name" value="HIBADH-related"/>
</dbReference>
<comment type="similarity">
    <text evidence="1">Belongs to the HIBADH-related family.</text>
</comment>
<organism evidence="5 6">
    <name type="scientific">Nocardia aurea</name>
    <dbReference type="NCBI Taxonomy" id="2144174"/>
    <lineage>
        <taxon>Bacteria</taxon>
        <taxon>Bacillati</taxon>
        <taxon>Actinomycetota</taxon>
        <taxon>Actinomycetes</taxon>
        <taxon>Mycobacteriales</taxon>
        <taxon>Nocardiaceae</taxon>
        <taxon>Nocardia</taxon>
    </lineage>
</organism>
<evidence type="ECO:0000313" key="6">
    <source>
        <dbReference type="Proteomes" id="UP001551695"/>
    </source>
</evidence>
<dbReference type="Pfam" id="PF21761">
    <property type="entry name" value="RedAm-like_C"/>
    <property type="match status" value="1"/>
</dbReference>
<dbReference type="PANTHER" id="PTHR43580:SF2">
    <property type="entry name" value="CYTOKINE-LIKE NUCLEAR FACTOR N-PAC"/>
    <property type="match status" value="1"/>
</dbReference>
<dbReference type="Pfam" id="PF03446">
    <property type="entry name" value="NAD_binding_2"/>
    <property type="match status" value="1"/>
</dbReference>
<name>A0ABV3G0U9_9NOCA</name>